<comment type="caution">
    <text evidence="1">The sequence shown here is derived from an EMBL/GenBank/DDBJ whole genome shotgun (WGS) entry which is preliminary data.</text>
</comment>
<reference evidence="1" key="2">
    <citation type="submission" date="2020-09" db="EMBL/GenBank/DDBJ databases">
        <authorList>
            <person name="Sun Q."/>
            <person name="Ohkuma M."/>
        </authorList>
    </citation>
    <scope>NUCLEOTIDE SEQUENCE</scope>
    <source>
        <strain evidence="1">JCM 4988</strain>
    </source>
</reference>
<reference evidence="1" key="1">
    <citation type="journal article" date="2014" name="Int. J. Syst. Evol. Microbiol.">
        <title>Complete genome sequence of Corynebacterium casei LMG S-19264T (=DSM 44701T), isolated from a smear-ripened cheese.</title>
        <authorList>
            <consortium name="US DOE Joint Genome Institute (JGI-PGF)"/>
            <person name="Walter F."/>
            <person name="Albersmeier A."/>
            <person name="Kalinowski J."/>
            <person name="Ruckert C."/>
        </authorList>
    </citation>
    <scope>NUCLEOTIDE SEQUENCE</scope>
    <source>
        <strain evidence="1">JCM 4988</strain>
    </source>
</reference>
<keyword evidence="2" id="KW-1185">Reference proteome</keyword>
<organism evidence="1 2">
    <name type="scientific">Streptomyces inusitatus</name>
    <dbReference type="NCBI Taxonomy" id="68221"/>
    <lineage>
        <taxon>Bacteria</taxon>
        <taxon>Bacillati</taxon>
        <taxon>Actinomycetota</taxon>
        <taxon>Actinomycetes</taxon>
        <taxon>Kitasatosporales</taxon>
        <taxon>Streptomycetaceae</taxon>
        <taxon>Streptomyces</taxon>
    </lineage>
</organism>
<evidence type="ECO:0000313" key="2">
    <source>
        <dbReference type="Proteomes" id="UP000630936"/>
    </source>
</evidence>
<dbReference type="Proteomes" id="UP000630936">
    <property type="component" value="Unassembled WGS sequence"/>
</dbReference>
<gene>
    <name evidence="1" type="ORF">GCM10010387_26510</name>
</gene>
<evidence type="ECO:0000313" key="1">
    <source>
        <dbReference type="EMBL" id="GGZ31325.1"/>
    </source>
</evidence>
<protein>
    <submittedName>
        <fullName evidence="1">Uncharacterized protein</fullName>
    </submittedName>
</protein>
<proteinExistence type="predicted"/>
<name>A0A918USK8_9ACTN</name>
<dbReference type="AlphaFoldDB" id="A0A918USK8"/>
<sequence>MVEITLGQGDLDDATILSAARAAGADTVISALPEGLDTNLSPAWWGGRDLSGGGDRFRG</sequence>
<dbReference type="EMBL" id="BMWG01000006">
    <property type="protein sequence ID" value="GGZ31325.1"/>
    <property type="molecule type" value="Genomic_DNA"/>
</dbReference>
<accession>A0A918USK8</accession>